<dbReference type="EMBL" id="UINC01137466">
    <property type="protein sequence ID" value="SVD22823.1"/>
    <property type="molecule type" value="Genomic_DNA"/>
</dbReference>
<proteinExistence type="predicted"/>
<organism evidence="1">
    <name type="scientific">marine metagenome</name>
    <dbReference type="NCBI Taxonomy" id="408172"/>
    <lineage>
        <taxon>unclassified sequences</taxon>
        <taxon>metagenomes</taxon>
        <taxon>ecological metagenomes</taxon>
    </lineage>
</organism>
<dbReference type="AlphaFoldDB" id="A0A382TLI8"/>
<protein>
    <submittedName>
        <fullName evidence="1">Uncharacterized protein</fullName>
    </submittedName>
</protein>
<name>A0A382TLI8_9ZZZZ</name>
<gene>
    <name evidence="1" type="ORF">METZ01_LOCUS375677</name>
</gene>
<accession>A0A382TLI8</accession>
<sequence>MQKQLDKLIQDIKDSYAGRRAGEWTDTKKKVYADMTKDFNDNLEVKQGNKYLKIVSKQYGVWGFIVNTDKDKKFNKGDILKAAGYNAPARNQARGNILTGYNPTTQLFWTGPAYLR</sequence>
<evidence type="ECO:0000313" key="1">
    <source>
        <dbReference type="EMBL" id="SVD22823.1"/>
    </source>
</evidence>
<reference evidence="1" key="1">
    <citation type="submission" date="2018-05" db="EMBL/GenBank/DDBJ databases">
        <authorList>
            <person name="Lanie J.A."/>
            <person name="Ng W.-L."/>
            <person name="Kazmierczak K.M."/>
            <person name="Andrzejewski T.M."/>
            <person name="Davidsen T.M."/>
            <person name="Wayne K.J."/>
            <person name="Tettelin H."/>
            <person name="Glass J.I."/>
            <person name="Rusch D."/>
            <person name="Podicherti R."/>
            <person name="Tsui H.-C.T."/>
            <person name="Winkler M.E."/>
        </authorList>
    </citation>
    <scope>NUCLEOTIDE SEQUENCE</scope>
</reference>